<dbReference type="GO" id="GO:0016020">
    <property type="term" value="C:membrane"/>
    <property type="evidence" value="ECO:0007669"/>
    <property type="project" value="UniProtKB-SubCell"/>
</dbReference>
<feature type="region of interest" description="Disordered" evidence="12">
    <location>
        <begin position="971"/>
        <end position="997"/>
    </location>
</feature>
<gene>
    <name evidence="17" type="primary">Contig18251.g19394</name>
    <name evidence="17" type="ORF">STYLEM_13522</name>
</gene>
<dbReference type="SUPFAM" id="SSF81324">
    <property type="entry name" value="Voltage-gated potassium channels"/>
    <property type="match status" value="1"/>
</dbReference>
<keyword evidence="4 13" id="KW-0812">Transmembrane</keyword>
<evidence type="ECO:0000256" key="2">
    <source>
        <dbReference type="ARBA" id="ARBA00022448"/>
    </source>
</evidence>
<dbReference type="InterPro" id="IPR003929">
    <property type="entry name" value="K_chnl_BK_asu"/>
</dbReference>
<evidence type="ECO:0000256" key="11">
    <source>
        <dbReference type="ARBA" id="ARBA00029579"/>
    </source>
</evidence>
<evidence type="ECO:0000259" key="15">
    <source>
        <dbReference type="Pfam" id="PF03493"/>
    </source>
</evidence>
<dbReference type="Gene3D" id="1.10.287.70">
    <property type="match status" value="1"/>
</dbReference>
<feature type="domain" description="Ion transport" evidence="14">
    <location>
        <begin position="76"/>
        <end position="267"/>
    </location>
</feature>
<feature type="region of interest" description="Disordered" evidence="12">
    <location>
        <begin position="1034"/>
        <end position="1073"/>
    </location>
</feature>
<accession>A0A078AQK5</accession>
<dbReference type="InterPro" id="IPR005821">
    <property type="entry name" value="Ion_trans_dom"/>
</dbReference>
<feature type="domain" description="Calcium-activated potassium channel BK alpha subunit" evidence="15">
    <location>
        <begin position="447"/>
        <end position="546"/>
    </location>
</feature>
<evidence type="ECO:0000256" key="3">
    <source>
        <dbReference type="ARBA" id="ARBA00022538"/>
    </source>
</evidence>
<feature type="transmembrane region" description="Helical" evidence="13">
    <location>
        <begin position="98"/>
        <end position="116"/>
    </location>
</feature>
<keyword evidence="18" id="KW-1185">Reference proteome</keyword>
<evidence type="ECO:0000259" key="16">
    <source>
        <dbReference type="Pfam" id="PF22614"/>
    </source>
</evidence>
<evidence type="ECO:0000256" key="1">
    <source>
        <dbReference type="ARBA" id="ARBA00004141"/>
    </source>
</evidence>
<dbReference type="Pfam" id="PF03493">
    <property type="entry name" value="BK_channel_a"/>
    <property type="match status" value="1"/>
</dbReference>
<keyword evidence="8" id="KW-0406">Ion transport</keyword>
<evidence type="ECO:0000256" key="5">
    <source>
        <dbReference type="ARBA" id="ARBA00022826"/>
    </source>
</evidence>
<dbReference type="AlphaFoldDB" id="A0A078AQK5"/>
<dbReference type="InterPro" id="IPR003148">
    <property type="entry name" value="RCK_N"/>
</dbReference>
<feature type="compositionally biased region" description="Basic and acidic residues" evidence="12">
    <location>
        <begin position="1045"/>
        <end position="1059"/>
    </location>
</feature>
<dbReference type="PANTHER" id="PTHR10027:SF10">
    <property type="entry name" value="SLOWPOKE 2, ISOFORM D"/>
    <property type="match status" value="1"/>
</dbReference>
<protein>
    <recommendedName>
        <fullName evidence="11">BK channel</fullName>
    </recommendedName>
</protein>
<evidence type="ECO:0000259" key="14">
    <source>
        <dbReference type="Pfam" id="PF00520"/>
    </source>
</evidence>
<feature type="transmembrane region" description="Helical" evidence="13">
    <location>
        <begin position="258"/>
        <end position="277"/>
    </location>
</feature>
<feature type="transmembrane region" description="Helical" evidence="13">
    <location>
        <begin position="191"/>
        <end position="209"/>
    </location>
</feature>
<evidence type="ECO:0000256" key="8">
    <source>
        <dbReference type="ARBA" id="ARBA00023065"/>
    </source>
</evidence>
<dbReference type="EMBL" id="CCKQ01012818">
    <property type="protein sequence ID" value="CDW84459.1"/>
    <property type="molecule type" value="Genomic_DNA"/>
</dbReference>
<dbReference type="Proteomes" id="UP000039865">
    <property type="component" value="Unassembled WGS sequence"/>
</dbReference>
<dbReference type="InParanoid" id="A0A078AQK5"/>
<evidence type="ECO:0000256" key="4">
    <source>
        <dbReference type="ARBA" id="ARBA00022692"/>
    </source>
</evidence>
<feature type="transmembrane region" description="Helical" evidence="13">
    <location>
        <begin position="128"/>
        <end position="149"/>
    </location>
</feature>
<dbReference type="Pfam" id="PF22614">
    <property type="entry name" value="Slo-like_RCK"/>
    <property type="match status" value="2"/>
</dbReference>
<feature type="domain" description="RCK N-terminal" evidence="16">
    <location>
        <begin position="679"/>
        <end position="818"/>
    </location>
</feature>
<feature type="region of interest" description="Disordered" evidence="12">
    <location>
        <begin position="767"/>
        <end position="787"/>
    </location>
</feature>
<sequence length="1104" mass="126898">MKSKKKKGSFGSNVALLFQKNYHNKRPLTEAEIIEEEFENSGQGQLPATISLKKQMHKLINSNQFSVPMDSINCILSISISCLYIYSTYDPLTFAKEMWGHWHPIFLSFCHMYFLIEYLLRLYTAKNLSAYLVSFENFLEILTIVPFMIVSQSQPDPLNFWSLFVRMLDLLRISTLFRALKYIENDINRELSRIIIGALTLVIGFSGYIQLIENRDDLISGDLTHYQSFFDTLFFIMTTISIVGYYSPVQSFEGKISIILLMAIVVIVIPSQSSKMIQLISSKSVYARRQYKSIDKIPHIVLIGSVSQITLFNFLEEYFHQDHGQHGRHCVIMMPQRPDPTFEMELMQSKYATSVFYIEGNPLDQRDLRRCLVEKSKAVVILSDKLSFDTQKEDTHTILQAMVIKNYLSSKTDKNQSAYTQICMQLLKPESITHYELSLNKEDLKNDQIVCIESMKLSLLAKSCLCPGLVVLITNLIKSSKNPPKEITDAVEQKKNNKHLEWLHDYWQGKTFEIYRIEIPSAYAEQTFSSIALEVYKDQKFVLFALEIVVNDTPNGEILLNPGAQKLPRPQGQNVTYTYFGYIIAPDKELAEQIFKKKGLTIKQAVTKNIEQSLMKHSKVTEPRNYFGMGTGENDNENDNVIQVENIEGDWLKMCHKASKEVLKQDIEFKTLQDSKLAENHIVICGMVENIRHFVMPLRADHLVDPSPIVILHDEELTGKQWQQLRYFSEIYFVKGSPLSESSYDRVNINKAKQVVILTPNVNKVARDKSFPGDQKKGNEPSQEDFQMSKDGETLLDAKTIFKYNIIKKKNPKVNVVTELISQDNIAFLLDNPLLYHLMKKYEYDQTPTFASGEVYLSSLMDSLLCQAYYNPALPTVLRQLIVGENKKKRKRNGSSTQSNGYGSINALLGDNSIIPDGDFSQIKTSNLYHLPVPPNFKGKPYAKLFSHLTKKRFMIPLGLYRTETVSFSAFDDEQQQKHPQRRKTMNGQSTAQSPSEQEIKYVVTNPEQDLELRLNDVVFVLAQADPRDHSAWEDLQNLNLSETQKPESNKDGRNREDDFFSNTENKYTQAEDEDIIEIKPNDQMQGQMQLINNFQSKVSQDRL</sequence>
<evidence type="ECO:0000256" key="12">
    <source>
        <dbReference type="SAM" id="MobiDB-lite"/>
    </source>
</evidence>
<feature type="transmembrane region" description="Helical" evidence="13">
    <location>
        <begin position="161"/>
        <end position="179"/>
    </location>
</feature>
<feature type="transmembrane region" description="Helical" evidence="13">
    <location>
        <begin position="65"/>
        <end position="86"/>
    </location>
</feature>
<evidence type="ECO:0000256" key="6">
    <source>
        <dbReference type="ARBA" id="ARBA00022958"/>
    </source>
</evidence>
<evidence type="ECO:0000256" key="7">
    <source>
        <dbReference type="ARBA" id="ARBA00022989"/>
    </source>
</evidence>
<feature type="compositionally biased region" description="Polar residues" evidence="12">
    <location>
        <begin position="986"/>
        <end position="997"/>
    </location>
</feature>
<feature type="compositionally biased region" description="Basic and acidic residues" evidence="12">
    <location>
        <begin position="767"/>
        <end position="779"/>
    </location>
</feature>
<keyword evidence="2" id="KW-0813">Transport</keyword>
<feature type="transmembrane region" description="Helical" evidence="13">
    <location>
        <begin position="229"/>
        <end position="246"/>
    </location>
</feature>
<keyword evidence="10" id="KW-0407">Ion channel</keyword>
<evidence type="ECO:0000256" key="9">
    <source>
        <dbReference type="ARBA" id="ARBA00023136"/>
    </source>
</evidence>
<keyword evidence="6" id="KW-0630">Potassium</keyword>
<dbReference type="OrthoDB" id="10035564at2759"/>
<keyword evidence="9 13" id="KW-0472">Membrane</keyword>
<keyword evidence="3" id="KW-0633">Potassium transport</keyword>
<dbReference type="InterPro" id="IPR036291">
    <property type="entry name" value="NAD(P)-bd_dom_sf"/>
</dbReference>
<dbReference type="GO" id="GO:0005267">
    <property type="term" value="F:potassium channel activity"/>
    <property type="evidence" value="ECO:0007669"/>
    <property type="project" value="UniProtKB-KW"/>
</dbReference>
<evidence type="ECO:0000313" key="17">
    <source>
        <dbReference type="EMBL" id="CDW84459.1"/>
    </source>
</evidence>
<keyword evidence="5" id="KW-0631">Potassium channel</keyword>
<name>A0A078AQK5_STYLE</name>
<dbReference type="SUPFAM" id="SSF51735">
    <property type="entry name" value="NAD(P)-binding Rossmann-fold domains"/>
    <property type="match status" value="1"/>
</dbReference>
<dbReference type="Gene3D" id="3.40.50.720">
    <property type="entry name" value="NAD(P)-binding Rossmann-like Domain"/>
    <property type="match status" value="2"/>
</dbReference>
<reference evidence="17 18" key="1">
    <citation type="submission" date="2014-06" db="EMBL/GenBank/DDBJ databases">
        <authorList>
            <person name="Swart Estienne"/>
        </authorList>
    </citation>
    <scope>NUCLEOTIDE SEQUENCE [LARGE SCALE GENOMIC DNA]</scope>
    <source>
        <strain evidence="17 18">130c</strain>
    </source>
</reference>
<proteinExistence type="predicted"/>
<dbReference type="Pfam" id="PF00520">
    <property type="entry name" value="Ion_trans"/>
    <property type="match status" value="1"/>
</dbReference>
<evidence type="ECO:0000256" key="10">
    <source>
        <dbReference type="ARBA" id="ARBA00023303"/>
    </source>
</evidence>
<keyword evidence="7 13" id="KW-1133">Transmembrane helix</keyword>
<organism evidence="17 18">
    <name type="scientific">Stylonychia lemnae</name>
    <name type="common">Ciliate</name>
    <dbReference type="NCBI Taxonomy" id="5949"/>
    <lineage>
        <taxon>Eukaryota</taxon>
        <taxon>Sar</taxon>
        <taxon>Alveolata</taxon>
        <taxon>Ciliophora</taxon>
        <taxon>Intramacronucleata</taxon>
        <taxon>Spirotrichea</taxon>
        <taxon>Stichotrichia</taxon>
        <taxon>Sporadotrichida</taxon>
        <taxon>Oxytrichidae</taxon>
        <taxon>Stylonychinae</taxon>
        <taxon>Stylonychia</taxon>
    </lineage>
</organism>
<dbReference type="OMA" id="MEPRCLL"/>
<evidence type="ECO:0000256" key="13">
    <source>
        <dbReference type="SAM" id="Phobius"/>
    </source>
</evidence>
<dbReference type="PANTHER" id="PTHR10027">
    <property type="entry name" value="CALCIUM-ACTIVATED POTASSIUM CHANNEL ALPHA CHAIN"/>
    <property type="match status" value="1"/>
</dbReference>
<comment type="subcellular location">
    <subcellularLocation>
        <location evidence="1">Membrane</location>
        <topology evidence="1">Multi-pass membrane protein</topology>
    </subcellularLocation>
</comment>
<feature type="domain" description="RCK N-terminal" evidence="16">
    <location>
        <begin position="298"/>
        <end position="411"/>
    </location>
</feature>
<dbReference type="InterPro" id="IPR047871">
    <property type="entry name" value="K_chnl_Slo-like"/>
</dbReference>
<evidence type="ECO:0000313" key="18">
    <source>
        <dbReference type="Proteomes" id="UP000039865"/>
    </source>
</evidence>